<proteinExistence type="predicted"/>
<dbReference type="SUPFAM" id="SSF103473">
    <property type="entry name" value="MFS general substrate transporter"/>
    <property type="match status" value="1"/>
</dbReference>
<evidence type="ECO:0000256" key="2">
    <source>
        <dbReference type="ARBA" id="ARBA00022692"/>
    </source>
</evidence>
<dbReference type="PANTHER" id="PTHR23501">
    <property type="entry name" value="MAJOR FACILITATOR SUPERFAMILY"/>
    <property type="match status" value="1"/>
</dbReference>
<feature type="transmembrane region" description="Helical" evidence="5">
    <location>
        <begin position="231"/>
        <end position="249"/>
    </location>
</feature>
<keyword evidence="8" id="KW-1185">Reference proteome</keyword>
<dbReference type="AlphaFoldDB" id="A0A345HUA0"/>
<feature type="transmembrane region" description="Helical" evidence="5">
    <location>
        <begin position="25"/>
        <end position="48"/>
    </location>
</feature>
<keyword evidence="2 5" id="KW-0812">Transmembrane</keyword>
<dbReference type="PROSITE" id="PS50850">
    <property type="entry name" value="MFS"/>
    <property type="match status" value="1"/>
</dbReference>
<name>A0A345HUA0_9ACTN</name>
<dbReference type="Gene3D" id="1.20.1250.20">
    <property type="entry name" value="MFS general substrate transporter like domains"/>
    <property type="match status" value="1"/>
</dbReference>
<feature type="transmembrane region" description="Helical" evidence="5">
    <location>
        <begin position="255"/>
        <end position="273"/>
    </location>
</feature>
<feature type="domain" description="Major facilitator superfamily (MFS) profile" evidence="6">
    <location>
        <begin position="26"/>
        <end position="485"/>
    </location>
</feature>
<sequence length="500" mass="50012">MPAQTDPPADPPAPAGSVFAPPHRALTLGVILSVGMVAFESLGVATVLPGIARSLDGLGAYGWGLSALMLANIVATVLAGRAADRLGPARPLALGMLLFAAGCALAGTAGSWPLFLLGRVGQGLGVGVIMAMAYTVVGLAYPERLRARMFALLSSAWTIPSLVGPVVAGSLADRVGWRAVFLLMLPLVAVAAALTLSAVRRVRAAEAEAGEAAGTDRTTPARTVEIPWWKGLLASSILLTAGTGLLLQALLLRDLVLLAVLSVAGIALAVPALRRVTPGGTLTARPGLGAGVALRGLLCGVYFGSEAFLPLGLQELRGLSPTAAGLGLSAGAITWVLGSLFQARRDAGPLARPGSRTAGVTLGFALLLGGVAVTATAVLADSVPAWIAVLGWAIGGAGMGVAFNASTTETMEQTPPGRQGEISGALQLAQTLATALVAGLGGAALALAGHHGATTRAALLWTFAFTAALAVAGLLLARRLTPRRPDAASAAPAPAAAPPR</sequence>
<dbReference type="PANTHER" id="PTHR23501:SF154">
    <property type="entry name" value="MULTIDRUG-EFFLUX TRANSPORTER RV1634-RELATED"/>
    <property type="match status" value="1"/>
</dbReference>
<evidence type="ECO:0000256" key="3">
    <source>
        <dbReference type="ARBA" id="ARBA00022989"/>
    </source>
</evidence>
<evidence type="ECO:0000256" key="1">
    <source>
        <dbReference type="ARBA" id="ARBA00004651"/>
    </source>
</evidence>
<evidence type="ECO:0000313" key="7">
    <source>
        <dbReference type="EMBL" id="AXG80274.1"/>
    </source>
</evidence>
<dbReference type="InterPro" id="IPR036259">
    <property type="entry name" value="MFS_trans_sf"/>
</dbReference>
<keyword evidence="4 5" id="KW-0472">Membrane</keyword>
<comment type="subcellular location">
    <subcellularLocation>
        <location evidence="1">Cell membrane</location>
        <topology evidence="1">Multi-pass membrane protein</topology>
    </subcellularLocation>
</comment>
<evidence type="ECO:0000313" key="8">
    <source>
        <dbReference type="Proteomes" id="UP000253868"/>
    </source>
</evidence>
<evidence type="ECO:0000259" key="6">
    <source>
        <dbReference type="PROSITE" id="PS50850"/>
    </source>
</evidence>
<dbReference type="RefSeq" id="WP_114661789.1">
    <property type="nucleotide sequence ID" value="NZ_CP031194.1"/>
</dbReference>
<evidence type="ECO:0000256" key="4">
    <source>
        <dbReference type="ARBA" id="ARBA00023136"/>
    </source>
</evidence>
<accession>A0A345HUA0</accession>
<feature type="transmembrane region" description="Helical" evidence="5">
    <location>
        <begin position="362"/>
        <end position="380"/>
    </location>
</feature>
<feature type="transmembrane region" description="Helical" evidence="5">
    <location>
        <begin position="458"/>
        <end position="477"/>
    </location>
</feature>
<feature type="transmembrane region" description="Helical" evidence="5">
    <location>
        <begin position="177"/>
        <end position="199"/>
    </location>
</feature>
<feature type="transmembrane region" description="Helical" evidence="5">
    <location>
        <begin position="149"/>
        <end position="171"/>
    </location>
</feature>
<organism evidence="7 8">
    <name type="scientific">Streptomyces paludis</name>
    <dbReference type="NCBI Taxonomy" id="2282738"/>
    <lineage>
        <taxon>Bacteria</taxon>
        <taxon>Bacillati</taxon>
        <taxon>Actinomycetota</taxon>
        <taxon>Actinomycetes</taxon>
        <taxon>Kitasatosporales</taxon>
        <taxon>Streptomycetaceae</taxon>
        <taxon>Streptomyces</taxon>
    </lineage>
</organism>
<dbReference type="OrthoDB" id="9778875at2"/>
<feature type="transmembrane region" description="Helical" evidence="5">
    <location>
        <begin position="425"/>
        <end position="446"/>
    </location>
</feature>
<feature type="transmembrane region" description="Helical" evidence="5">
    <location>
        <begin position="386"/>
        <end position="405"/>
    </location>
</feature>
<gene>
    <name evidence="7" type="ORF">DVK44_24380</name>
</gene>
<feature type="transmembrane region" description="Helical" evidence="5">
    <location>
        <begin position="60"/>
        <end position="80"/>
    </location>
</feature>
<reference evidence="8" key="1">
    <citation type="submission" date="2018-07" db="EMBL/GenBank/DDBJ databases">
        <authorList>
            <person name="Zhao J."/>
        </authorList>
    </citation>
    <scope>NUCLEOTIDE SEQUENCE [LARGE SCALE GENOMIC DNA]</scope>
    <source>
        <strain evidence="8">GSSD-12</strain>
    </source>
</reference>
<feature type="transmembrane region" description="Helical" evidence="5">
    <location>
        <begin position="92"/>
        <end position="115"/>
    </location>
</feature>
<protein>
    <submittedName>
        <fullName evidence="7">MFS transporter</fullName>
    </submittedName>
</protein>
<dbReference type="InterPro" id="IPR020846">
    <property type="entry name" value="MFS_dom"/>
</dbReference>
<dbReference type="GO" id="GO:0005886">
    <property type="term" value="C:plasma membrane"/>
    <property type="evidence" value="ECO:0007669"/>
    <property type="project" value="UniProtKB-SubCell"/>
</dbReference>
<dbReference type="InterPro" id="IPR011701">
    <property type="entry name" value="MFS"/>
</dbReference>
<feature type="transmembrane region" description="Helical" evidence="5">
    <location>
        <begin position="285"/>
        <end position="303"/>
    </location>
</feature>
<keyword evidence="3 5" id="KW-1133">Transmembrane helix</keyword>
<dbReference type="Pfam" id="PF07690">
    <property type="entry name" value="MFS_1"/>
    <property type="match status" value="1"/>
</dbReference>
<feature type="transmembrane region" description="Helical" evidence="5">
    <location>
        <begin position="323"/>
        <end position="341"/>
    </location>
</feature>
<dbReference type="EMBL" id="CP031194">
    <property type="protein sequence ID" value="AXG80274.1"/>
    <property type="molecule type" value="Genomic_DNA"/>
</dbReference>
<dbReference type="Proteomes" id="UP000253868">
    <property type="component" value="Chromosome"/>
</dbReference>
<feature type="transmembrane region" description="Helical" evidence="5">
    <location>
        <begin position="121"/>
        <end position="142"/>
    </location>
</feature>
<evidence type="ECO:0000256" key="5">
    <source>
        <dbReference type="SAM" id="Phobius"/>
    </source>
</evidence>
<dbReference type="KEGG" id="spad:DVK44_24380"/>
<dbReference type="GO" id="GO:0022857">
    <property type="term" value="F:transmembrane transporter activity"/>
    <property type="evidence" value="ECO:0007669"/>
    <property type="project" value="InterPro"/>
</dbReference>